<dbReference type="PANTHER" id="PTHR33207">
    <property type="entry name" value="F-BOX DOMAIN CONTAINING PROTEIN-RELATED"/>
    <property type="match status" value="1"/>
</dbReference>
<evidence type="ECO:0000256" key="1">
    <source>
        <dbReference type="SAM" id="SignalP"/>
    </source>
</evidence>
<feature type="signal peptide" evidence="1">
    <location>
        <begin position="1"/>
        <end position="17"/>
    </location>
</feature>
<reference evidence="2" key="2">
    <citation type="submission" date="2021-12" db="EMBL/GenBank/DDBJ databases">
        <title>Resequencing data analysis of finger millet.</title>
        <authorList>
            <person name="Hatakeyama M."/>
            <person name="Aluri S."/>
            <person name="Balachadran M.T."/>
            <person name="Sivarajan S.R."/>
            <person name="Poveda L."/>
            <person name="Shimizu-Inatsugi R."/>
            <person name="Schlapbach R."/>
            <person name="Sreeman S.M."/>
            <person name="Shimizu K.K."/>
        </authorList>
    </citation>
    <scope>NUCLEOTIDE SEQUENCE</scope>
</reference>
<feature type="chain" id="PRO_5043764159" description="F-box domain-containing protein" evidence="1">
    <location>
        <begin position="18"/>
        <end position="395"/>
    </location>
</feature>
<organism evidence="2 3">
    <name type="scientific">Eleusine coracana subsp. coracana</name>
    <dbReference type="NCBI Taxonomy" id="191504"/>
    <lineage>
        <taxon>Eukaryota</taxon>
        <taxon>Viridiplantae</taxon>
        <taxon>Streptophyta</taxon>
        <taxon>Embryophyta</taxon>
        <taxon>Tracheophyta</taxon>
        <taxon>Spermatophyta</taxon>
        <taxon>Magnoliopsida</taxon>
        <taxon>Liliopsida</taxon>
        <taxon>Poales</taxon>
        <taxon>Poaceae</taxon>
        <taxon>PACMAD clade</taxon>
        <taxon>Chloridoideae</taxon>
        <taxon>Cynodonteae</taxon>
        <taxon>Eleusininae</taxon>
        <taxon>Eleusine</taxon>
    </lineage>
</organism>
<protein>
    <recommendedName>
        <fullName evidence="4">F-box domain-containing protein</fullName>
    </recommendedName>
</protein>
<proteinExistence type="predicted"/>
<keyword evidence="3" id="KW-1185">Reference proteome</keyword>
<dbReference type="Proteomes" id="UP001054889">
    <property type="component" value="Unassembled WGS sequence"/>
</dbReference>
<sequence length="395" mass="44696">MLEIFLRLPSLATLVRAAYACRSWGRTVASSPAFRRRLRALHPSPLLGHFYNSESEDVPVFPSSSPPVSSTETSLPLSGTMTFYSLPSRTAPRSSPAGRFWTAVVATMFNTDEDSGSFRVAFLAFDNDSRLQSTVFSSNTGVWSVNPLVEFPEKPDDDDDSPQIMNMMISMQENGFLYWVYTDQRYIISLDTATMKFCTAELPAECLMSQFAVSETTDEGTACLVYSHGSNIGVLTHTRGGDGVERWVEDRIIPLDTELDRVLAGQFDHEIELNIYGVCNGYAYLTTSTMDTSTQHQYWFLSLCLETMKLKKLFRRKIRTNVLLYFMAWPPSLLGNCERFASEDTPLVPGASPLTAGYSDDQDEDYHCNGRFHWEGQRPDCWNIEWERCTDDEEE</sequence>
<accession>A0AAV5E7G5</accession>
<dbReference type="EMBL" id="BQKI01000073">
    <property type="protein sequence ID" value="GJN18450.1"/>
    <property type="molecule type" value="Genomic_DNA"/>
</dbReference>
<evidence type="ECO:0000313" key="3">
    <source>
        <dbReference type="Proteomes" id="UP001054889"/>
    </source>
</evidence>
<keyword evidence="1" id="KW-0732">Signal</keyword>
<gene>
    <name evidence="2" type="primary">gb05614</name>
    <name evidence="2" type="ORF">PR202_gb05614</name>
</gene>
<dbReference type="SUPFAM" id="SSF81383">
    <property type="entry name" value="F-box domain"/>
    <property type="match status" value="1"/>
</dbReference>
<dbReference type="InterPro" id="IPR036047">
    <property type="entry name" value="F-box-like_dom_sf"/>
</dbReference>
<name>A0AAV5E7G5_ELECO</name>
<dbReference type="AlphaFoldDB" id="A0AAV5E7G5"/>
<evidence type="ECO:0000313" key="2">
    <source>
        <dbReference type="EMBL" id="GJN18450.1"/>
    </source>
</evidence>
<evidence type="ECO:0008006" key="4">
    <source>
        <dbReference type="Google" id="ProtNLM"/>
    </source>
</evidence>
<reference evidence="2" key="1">
    <citation type="journal article" date="2018" name="DNA Res.">
        <title>Multiple hybrid de novo genome assembly of finger millet, an orphan allotetraploid crop.</title>
        <authorList>
            <person name="Hatakeyama M."/>
            <person name="Aluri S."/>
            <person name="Balachadran M.T."/>
            <person name="Sivarajan S.R."/>
            <person name="Patrignani A."/>
            <person name="Gruter S."/>
            <person name="Poveda L."/>
            <person name="Shimizu-Inatsugi R."/>
            <person name="Baeten J."/>
            <person name="Francoijs K.J."/>
            <person name="Nataraja K.N."/>
            <person name="Reddy Y.A.N."/>
            <person name="Phadnis S."/>
            <person name="Ravikumar R.L."/>
            <person name="Schlapbach R."/>
            <person name="Sreeman S.M."/>
            <person name="Shimizu K.K."/>
        </authorList>
    </citation>
    <scope>NUCLEOTIDE SEQUENCE</scope>
</reference>
<comment type="caution">
    <text evidence="2">The sequence shown here is derived from an EMBL/GenBank/DDBJ whole genome shotgun (WGS) entry which is preliminary data.</text>
</comment>